<feature type="region of interest" description="Disordered" evidence="1">
    <location>
        <begin position="44"/>
        <end position="74"/>
    </location>
</feature>
<reference evidence="3" key="1">
    <citation type="submission" date="2024-07" db="EMBL/GenBank/DDBJ databases">
        <title>Two chromosome-level genome assemblies of Korean endemic species Abeliophyllum distichum and Forsythia ovata (Oleaceae).</title>
        <authorList>
            <person name="Jang H."/>
        </authorList>
    </citation>
    <scope>NUCLEOTIDE SEQUENCE [LARGE SCALE GENOMIC DNA]</scope>
</reference>
<organism evidence="2 3">
    <name type="scientific">Abeliophyllum distichum</name>
    <dbReference type="NCBI Taxonomy" id="126358"/>
    <lineage>
        <taxon>Eukaryota</taxon>
        <taxon>Viridiplantae</taxon>
        <taxon>Streptophyta</taxon>
        <taxon>Embryophyta</taxon>
        <taxon>Tracheophyta</taxon>
        <taxon>Spermatophyta</taxon>
        <taxon>Magnoliopsida</taxon>
        <taxon>eudicotyledons</taxon>
        <taxon>Gunneridae</taxon>
        <taxon>Pentapetalae</taxon>
        <taxon>asterids</taxon>
        <taxon>lamiids</taxon>
        <taxon>Lamiales</taxon>
        <taxon>Oleaceae</taxon>
        <taxon>Forsythieae</taxon>
        <taxon>Abeliophyllum</taxon>
    </lineage>
</organism>
<feature type="region of interest" description="Disordered" evidence="1">
    <location>
        <begin position="86"/>
        <end position="118"/>
    </location>
</feature>
<evidence type="ECO:0000313" key="3">
    <source>
        <dbReference type="Proteomes" id="UP001604336"/>
    </source>
</evidence>
<accession>A0ABD1VZI9</accession>
<dbReference type="AlphaFoldDB" id="A0ABD1VZI9"/>
<evidence type="ECO:0000256" key="1">
    <source>
        <dbReference type="SAM" id="MobiDB-lite"/>
    </source>
</evidence>
<dbReference type="EMBL" id="JBFOLK010000001">
    <property type="protein sequence ID" value="KAL2542821.1"/>
    <property type="molecule type" value="Genomic_DNA"/>
</dbReference>
<dbReference type="Proteomes" id="UP001604336">
    <property type="component" value="Unassembled WGS sequence"/>
</dbReference>
<evidence type="ECO:0000313" key="2">
    <source>
        <dbReference type="EMBL" id="KAL2542821.1"/>
    </source>
</evidence>
<feature type="region of interest" description="Disordered" evidence="1">
    <location>
        <begin position="1"/>
        <end position="29"/>
    </location>
</feature>
<proteinExistence type="predicted"/>
<feature type="compositionally biased region" description="Basic and acidic residues" evidence="1">
    <location>
        <begin position="86"/>
        <end position="103"/>
    </location>
</feature>
<feature type="compositionally biased region" description="Polar residues" evidence="1">
    <location>
        <begin position="104"/>
        <end position="116"/>
    </location>
</feature>
<comment type="caution">
    <text evidence="2">The sequence shown here is derived from an EMBL/GenBank/DDBJ whole genome shotgun (WGS) entry which is preliminary data.</text>
</comment>
<feature type="compositionally biased region" description="Basic and acidic residues" evidence="1">
    <location>
        <begin position="58"/>
        <end position="74"/>
    </location>
</feature>
<keyword evidence="3" id="KW-1185">Reference proteome</keyword>
<sequence>MGLSRDNGVVGSKDECDNDMLPELKDDGVEYPVDDEALIARHALQESENISSEEMSSDDSRSNPFEEGKDDVIQDHIEGILVSSRRLENQNKNETELKVKNTDGQKLVQDNHNNQPCDRMEILSCDRNVGLSQV</sequence>
<protein>
    <submittedName>
        <fullName evidence="2">Uncharacterized protein</fullName>
    </submittedName>
</protein>
<name>A0ABD1VZI9_9LAMI</name>
<gene>
    <name evidence="2" type="ORF">Adt_03799</name>
</gene>